<dbReference type="EnsemblPlants" id="TraesCS2A02G564900.1">
    <property type="protein sequence ID" value="TraesCS2A02G564900.1"/>
    <property type="gene ID" value="TraesCS2A02G564900"/>
</dbReference>
<dbReference type="InterPro" id="IPR041118">
    <property type="entry name" value="Rx_N"/>
</dbReference>
<dbReference type="Gramene" id="TraesJAG2A03G00817190.2">
    <property type="protein sequence ID" value="TraesJAG2A03G00817190.2"/>
    <property type="gene ID" value="TraesJAG2A03G00817190"/>
</dbReference>
<organism evidence="10">
    <name type="scientific">Triticum aestivum</name>
    <name type="common">Wheat</name>
    <dbReference type="NCBI Taxonomy" id="4565"/>
    <lineage>
        <taxon>Eukaryota</taxon>
        <taxon>Viridiplantae</taxon>
        <taxon>Streptophyta</taxon>
        <taxon>Embryophyta</taxon>
        <taxon>Tracheophyta</taxon>
        <taxon>Spermatophyta</taxon>
        <taxon>Magnoliopsida</taxon>
        <taxon>Liliopsida</taxon>
        <taxon>Poales</taxon>
        <taxon>Poaceae</taxon>
        <taxon>BOP clade</taxon>
        <taxon>Pooideae</taxon>
        <taxon>Triticodae</taxon>
        <taxon>Triticeae</taxon>
        <taxon>Triticinae</taxon>
        <taxon>Triticum</taxon>
    </lineage>
</organism>
<dbReference type="Gramene" id="TraesROB_scaffold_049845_01G000100.1">
    <property type="protein sequence ID" value="TraesROB_scaffold_049845_01G000100.1"/>
    <property type="gene ID" value="TraesROB_scaffold_049845_01G000100"/>
</dbReference>
<evidence type="ECO:0000256" key="7">
    <source>
        <dbReference type="SAM" id="MobiDB-lite"/>
    </source>
</evidence>
<dbReference type="PANTHER" id="PTHR23155">
    <property type="entry name" value="DISEASE RESISTANCE PROTEIN RP"/>
    <property type="match status" value="1"/>
</dbReference>
<dbReference type="InterPro" id="IPR036388">
    <property type="entry name" value="WH-like_DNA-bd_sf"/>
</dbReference>
<dbReference type="PANTHER" id="PTHR23155:SF1227">
    <property type="entry name" value="OS11G0462500 PROTEIN"/>
    <property type="match status" value="1"/>
</dbReference>
<dbReference type="OMA" id="YLCLFPR"/>
<feature type="domain" description="Disease resistance N-terminal" evidence="8">
    <location>
        <begin position="85"/>
        <end position="162"/>
    </location>
</feature>
<comment type="similarity">
    <text evidence="1">Belongs to the disease resistance NB-LRR family.</text>
</comment>
<evidence type="ECO:0000256" key="5">
    <source>
        <dbReference type="ARBA" id="ARBA00022821"/>
    </source>
</evidence>
<evidence type="ECO:0000256" key="3">
    <source>
        <dbReference type="ARBA" id="ARBA00022737"/>
    </source>
</evidence>
<evidence type="ECO:0000256" key="4">
    <source>
        <dbReference type="ARBA" id="ARBA00022741"/>
    </source>
</evidence>
<dbReference type="SMR" id="A0A3B6B7Z5"/>
<evidence type="ECO:0000259" key="8">
    <source>
        <dbReference type="Pfam" id="PF18052"/>
    </source>
</evidence>
<keyword evidence="4" id="KW-0547">Nucleotide-binding</keyword>
<dbReference type="Gene3D" id="3.80.10.10">
    <property type="entry name" value="Ribonuclease Inhibitor"/>
    <property type="match status" value="1"/>
</dbReference>
<dbReference type="Gene3D" id="1.10.10.10">
    <property type="entry name" value="Winged helix-like DNA-binding domain superfamily/Winged helix DNA-binding domain"/>
    <property type="match status" value="1"/>
</dbReference>
<dbReference type="AlphaFoldDB" id="A0A3B6B7Z5"/>
<name>A0A3B6B7Z5_WHEAT</name>
<dbReference type="InterPro" id="IPR032675">
    <property type="entry name" value="LRR_dom_sf"/>
</dbReference>
<evidence type="ECO:0000259" key="9">
    <source>
        <dbReference type="Pfam" id="PF23598"/>
    </source>
</evidence>
<protein>
    <submittedName>
        <fullName evidence="10">Uncharacterized protein</fullName>
    </submittedName>
</protein>
<evidence type="ECO:0000256" key="2">
    <source>
        <dbReference type="ARBA" id="ARBA00022614"/>
    </source>
</evidence>
<dbReference type="Gramene" id="TraesCS2A03G1352300.1">
    <property type="protein sequence ID" value="TraesCS2A03G1352300.1.CDS"/>
    <property type="gene ID" value="TraesCS2A03G1352300"/>
</dbReference>
<dbReference type="Gene3D" id="1.20.5.4130">
    <property type="match status" value="1"/>
</dbReference>
<evidence type="ECO:0000256" key="1">
    <source>
        <dbReference type="ARBA" id="ARBA00008894"/>
    </source>
</evidence>
<evidence type="ECO:0000313" key="10">
    <source>
        <dbReference type="EnsemblPlants" id="TraesCS2A02G564900.1"/>
    </source>
</evidence>
<dbReference type="Gramene" id="TraesLDM2A03G00821010.2">
    <property type="protein sequence ID" value="TraesLDM2A03G00821010.2"/>
    <property type="gene ID" value="TraesLDM2A03G00821010"/>
</dbReference>
<dbReference type="OrthoDB" id="629866at2759"/>
<keyword evidence="5" id="KW-0611">Plant defense</keyword>
<dbReference type="Gramene" id="TraesWEE_scaffold_010695_01G000100.1">
    <property type="protein sequence ID" value="TraesWEE_scaffold_010695_01G000100.1"/>
    <property type="gene ID" value="TraesWEE_scaffold_010695_01G000100"/>
</dbReference>
<dbReference type="Proteomes" id="UP000019116">
    <property type="component" value="Chromosome 2A"/>
</dbReference>
<dbReference type="InterPro" id="IPR055414">
    <property type="entry name" value="LRR_R13L4/SHOC2-like"/>
</dbReference>
<dbReference type="Gramene" id="TraesCAD_scaffold_145549_01G000100.1">
    <property type="protein sequence ID" value="TraesCAD_scaffold_145549_01G000100.1"/>
    <property type="gene ID" value="TraesCAD_scaffold_145549_01G000100"/>
</dbReference>
<dbReference type="Gramene" id="TraesARI2A03G00825330.2">
    <property type="protein sequence ID" value="TraesARI2A03G00825330.2"/>
    <property type="gene ID" value="TraesARI2A03G00825330"/>
</dbReference>
<accession>A0A3B6B7Z5</accession>
<feature type="region of interest" description="Disordered" evidence="7">
    <location>
        <begin position="1"/>
        <end position="30"/>
    </location>
</feature>
<keyword evidence="11" id="KW-1185">Reference proteome</keyword>
<evidence type="ECO:0000313" key="11">
    <source>
        <dbReference type="Proteomes" id="UP000019116"/>
    </source>
</evidence>
<dbReference type="GO" id="GO:0006952">
    <property type="term" value="P:defense response"/>
    <property type="evidence" value="ECO:0007669"/>
    <property type="project" value="UniProtKB-KW"/>
</dbReference>
<dbReference type="Pfam" id="PF23598">
    <property type="entry name" value="LRR_14"/>
    <property type="match status" value="1"/>
</dbReference>
<dbReference type="Gramene" id="TraesNOR2A03G00824950.2">
    <property type="protein sequence ID" value="TraesNOR2A03G00824950.2"/>
    <property type="gene ID" value="TraesNOR2A03G00824950"/>
</dbReference>
<reference evidence="10" key="1">
    <citation type="submission" date="2018-08" db="EMBL/GenBank/DDBJ databases">
        <authorList>
            <person name="Rossello M."/>
        </authorList>
    </citation>
    <scope>NUCLEOTIDE SEQUENCE [LARGE SCALE GENOMIC DNA]</scope>
    <source>
        <strain evidence="10">cv. Chinese Spring</strain>
    </source>
</reference>
<dbReference type="InterPro" id="IPR044974">
    <property type="entry name" value="Disease_R_plants"/>
</dbReference>
<dbReference type="GO" id="GO:0000166">
    <property type="term" value="F:nucleotide binding"/>
    <property type="evidence" value="ECO:0007669"/>
    <property type="project" value="UniProtKB-KW"/>
</dbReference>
<sequence>MVSGKRSPNKFSVDSLEPMGKTSEAPKMPSDPLRVKVSLLHHPFITGTLTPLCCACRCREEDQSVEARKHRSMEFGVAAFSAVAGVVVSKLCVLMEKKLKKEPEIRANVRFIKDDLEAIQAAIELHGPNREHTVLIAQLRRLAYDIEDCIDCFDANKTTRTDFANQIVDLKNRSIETTERIHRFRFPAEGEGRRTAQVPEAALVVPIELQNLGDYNLNCLLYLCLFPRNHPVRTKPLARRWLAEGLVLGEQDALENMKILTNSSIFDSVRRSNNGEVRRCQPTDVLFRYICQQSTSENFILFCDGAAQPSQQRTSLQGQVARRLSVHPPASGQLNLPQDLSRLRTLAVFPVGAANIASYEAVLDFTKYELLRVLDLEECAHMSKDHIQAIYKQKLMKYLSINLDSIPSITSKIKHLDQLETLHLSGTETVTVFKEVLLLPRLKHLFGRVELSKTDNTILGWRLKRFLRDKSVLETLAGFVTSGSPGFPQLMMRMRRLRKVKIWFKSDSSQKNLDAISLAVTKFIRDGTNEPDLNRSLSMDFRQCSGEFINTIRCDANKKGRLDSLKLRGELSKFPQFVAQLRAVEELCLWSTGLSWTDILDGLSTVRGLKYLKLVEDNIGRIEILPDHLISVERICVQCEQRLELTVVARPLPKLVSLHIICQDLHVITGPPCIDITHMDQLKEVALHSQVDPTIIANLQQAASSHRNTPVVSLTEGTQ</sequence>
<reference evidence="10" key="2">
    <citation type="submission" date="2018-10" db="UniProtKB">
        <authorList>
            <consortium name="EnsemblPlants"/>
        </authorList>
    </citation>
    <scope>IDENTIFICATION</scope>
</reference>
<dbReference type="SUPFAM" id="SSF52058">
    <property type="entry name" value="L domain-like"/>
    <property type="match status" value="1"/>
</dbReference>
<evidence type="ECO:0000256" key="6">
    <source>
        <dbReference type="ARBA" id="ARBA00023054"/>
    </source>
</evidence>
<dbReference type="Gramene" id="TraesCS2A02G564900.1">
    <property type="protein sequence ID" value="TraesCS2A02G564900.1"/>
    <property type="gene ID" value="TraesCS2A02G564900"/>
</dbReference>
<feature type="domain" description="Disease resistance R13L4/SHOC-2-like LRR" evidence="9">
    <location>
        <begin position="361"/>
        <end position="710"/>
    </location>
</feature>
<dbReference type="Pfam" id="PF18052">
    <property type="entry name" value="Rx_N"/>
    <property type="match status" value="1"/>
</dbReference>
<proteinExistence type="inferred from homology"/>
<keyword evidence="3" id="KW-0677">Repeat</keyword>
<dbReference type="STRING" id="4565.A0A3B6B7Z5"/>
<dbReference type="Gramene" id="TraesMAC2A03G00815010.2">
    <property type="protein sequence ID" value="TraesMAC2A03G00815010.2"/>
    <property type="gene ID" value="TraesMAC2A03G00815010"/>
</dbReference>
<keyword evidence="2" id="KW-0433">Leucine-rich repeat</keyword>
<keyword evidence="6" id="KW-0175">Coiled coil</keyword>